<organism evidence="3 4">
    <name type="scientific">Sphingobacterium wenxiniae</name>
    <dbReference type="NCBI Taxonomy" id="683125"/>
    <lineage>
        <taxon>Bacteria</taxon>
        <taxon>Pseudomonadati</taxon>
        <taxon>Bacteroidota</taxon>
        <taxon>Sphingobacteriia</taxon>
        <taxon>Sphingobacteriales</taxon>
        <taxon>Sphingobacteriaceae</taxon>
        <taxon>Sphingobacterium</taxon>
    </lineage>
</organism>
<dbReference type="InterPro" id="IPR010985">
    <property type="entry name" value="Ribbon_hlx_hlx"/>
</dbReference>
<dbReference type="Gene3D" id="6.10.10.120">
    <property type="entry name" value="Antitoxin ParD1-like"/>
    <property type="match status" value="1"/>
</dbReference>
<dbReference type="InterPro" id="IPR038296">
    <property type="entry name" value="ParD_sf"/>
</dbReference>
<reference evidence="3 4" key="1">
    <citation type="submission" date="2016-10" db="EMBL/GenBank/DDBJ databases">
        <authorList>
            <person name="de Groot N.N."/>
        </authorList>
    </citation>
    <scope>NUCLEOTIDE SEQUENCE [LARGE SCALE GENOMIC DNA]</scope>
    <source>
        <strain evidence="3 4">DSM 22789</strain>
    </source>
</reference>
<proteinExistence type="inferred from homology"/>
<evidence type="ECO:0000256" key="1">
    <source>
        <dbReference type="ARBA" id="ARBA00008580"/>
    </source>
</evidence>
<evidence type="ECO:0000313" key="4">
    <source>
        <dbReference type="Proteomes" id="UP000198785"/>
    </source>
</evidence>
<evidence type="ECO:0000256" key="2">
    <source>
        <dbReference type="ARBA" id="ARBA00022649"/>
    </source>
</evidence>
<dbReference type="RefSeq" id="WP_093367756.1">
    <property type="nucleotide sequence ID" value="NZ_FOZZ01000020.1"/>
</dbReference>
<name>A0A1I6VYJ8_9SPHI</name>
<sequence>MAKNTSILLGDYFNNFINEQVQSGKFSSASEVVRAALRLFEHEETKKAELIKELKKGEKSGFVTDFKRDIFLKSLHQKYGEE</sequence>
<evidence type="ECO:0000313" key="3">
    <source>
        <dbReference type="EMBL" id="SFT18807.1"/>
    </source>
</evidence>
<comment type="similarity">
    <text evidence="1">Belongs to the ParD antitoxin family.</text>
</comment>
<dbReference type="PANTHER" id="PTHR36582">
    <property type="entry name" value="ANTITOXIN PARD"/>
    <property type="match status" value="1"/>
</dbReference>
<dbReference type="OrthoDB" id="9815501at2"/>
<keyword evidence="4" id="KW-1185">Reference proteome</keyword>
<protein>
    <submittedName>
        <fullName evidence="3">Antitoxin ParD1/3/4</fullName>
    </submittedName>
</protein>
<dbReference type="EMBL" id="FOZZ01000020">
    <property type="protein sequence ID" value="SFT18807.1"/>
    <property type="molecule type" value="Genomic_DNA"/>
</dbReference>
<dbReference type="NCBIfam" id="TIGR02606">
    <property type="entry name" value="antidote_CC2985"/>
    <property type="match status" value="1"/>
</dbReference>
<keyword evidence="2" id="KW-1277">Toxin-antitoxin system</keyword>
<dbReference type="STRING" id="683125.SAMN05660206_12013"/>
<dbReference type="CDD" id="cd22231">
    <property type="entry name" value="RHH_NikR_HicB-like"/>
    <property type="match status" value="1"/>
</dbReference>
<dbReference type="AlphaFoldDB" id="A0A1I6VYJ8"/>
<dbReference type="GO" id="GO:0006355">
    <property type="term" value="P:regulation of DNA-templated transcription"/>
    <property type="evidence" value="ECO:0007669"/>
    <property type="project" value="InterPro"/>
</dbReference>
<dbReference type="SUPFAM" id="SSF47598">
    <property type="entry name" value="Ribbon-helix-helix"/>
    <property type="match status" value="1"/>
</dbReference>
<dbReference type="Proteomes" id="UP000198785">
    <property type="component" value="Unassembled WGS sequence"/>
</dbReference>
<gene>
    <name evidence="3" type="ORF">SAMN05660206_12013</name>
</gene>
<accession>A0A1I6VYJ8</accession>
<dbReference type="PANTHER" id="PTHR36582:SF2">
    <property type="entry name" value="ANTITOXIN PARD"/>
    <property type="match status" value="1"/>
</dbReference>
<dbReference type="InterPro" id="IPR022789">
    <property type="entry name" value="ParD"/>
</dbReference>
<dbReference type="Pfam" id="PF03693">
    <property type="entry name" value="ParD_antitoxin"/>
    <property type="match status" value="1"/>
</dbReference>